<dbReference type="GO" id="GO:0005634">
    <property type="term" value="C:nucleus"/>
    <property type="evidence" value="ECO:0007669"/>
    <property type="project" value="TreeGrafter"/>
</dbReference>
<organism evidence="4 5">
    <name type="scientific">Liquidambar formosana</name>
    <name type="common">Formosan gum</name>
    <dbReference type="NCBI Taxonomy" id="63359"/>
    <lineage>
        <taxon>Eukaryota</taxon>
        <taxon>Viridiplantae</taxon>
        <taxon>Streptophyta</taxon>
        <taxon>Embryophyta</taxon>
        <taxon>Tracheophyta</taxon>
        <taxon>Spermatophyta</taxon>
        <taxon>Magnoliopsida</taxon>
        <taxon>eudicotyledons</taxon>
        <taxon>Gunneridae</taxon>
        <taxon>Pentapetalae</taxon>
        <taxon>Saxifragales</taxon>
        <taxon>Altingiaceae</taxon>
        <taxon>Liquidambar</taxon>
    </lineage>
</organism>
<evidence type="ECO:0000256" key="2">
    <source>
        <dbReference type="ARBA" id="ARBA00022723"/>
    </source>
</evidence>
<dbReference type="GO" id="GO:0046872">
    <property type="term" value="F:metal ion binding"/>
    <property type="evidence" value="ECO:0007669"/>
    <property type="project" value="UniProtKB-KW"/>
</dbReference>
<dbReference type="EC" id="2.3.1.286" evidence="1"/>
<keyword evidence="5" id="KW-1185">Reference proteome</keyword>
<dbReference type="AlphaFoldDB" id="A0AAP0X140"/>
<keyword evidence="3" id="KW-0862">Zinc</keyword>
<sequence>MFYSWFQLYPGTGSKLIIKQFMYNLETINKTSSWCADGEVNGGGEQFRQQAGGHQRCPLLEQLQGASWQQAGALTVRLTAAVSSSGSRQVVIGGVLSSSSFREVHSSRQVVIFTVVTMGKHLVAFTGAGISTSCGIPYFRGPKGVWTLQREGKGVAEASLPFHRAMPSMTHMALVELEKAGILKYLRYFEVETIGMKKTSRRCSDVKCHARLKDTVLDWEGELPPKEMKPAEQTLSDG</sequence>
<comment type="caution">
    <text evidence="4">The sequence shown here is derived from an EMBL/GenBank/DDBJ whole genome shotgun (WGS) entry which is preliminary data.</text>
</comment>
<evidence type="ECO:0000256" key="1">
    <source>
        <dbReference type="ARBA" id="ARBA00012928"/>
    </source>
</evidence>
<accession>A0AAP0X140</accession>
<protein>
    <recommendedName>
        <fullName evidence="1">protein acetyllysine N-acetyltransferase</fullName>
        <ecNumber evidence="1">2.3.1.286</ecNumber>
    </recommendedName>
</protein>
<keyword evidence="2" id="KW-0479">Metal-binding</keyword>
<gene>
    <name evidence="4" type="ORF">L1049_024208</name>
</gene>
<reference evidence="4 5" key="1">
    <citation type="journal article" date="2024" name="Plant J.">
        <title>Genome sequences and population genomics reveal climatic adaptation and genomic divergence between two closely related sweetgum species.</title>
        <authorList>
            <person name="Xu W.Q."/>
            <person name="Ren C.Q."/>
            <person name="Zhang X.Y."/>
            <person name="Comes H.P."/>
            <person name="Liu X.H."/>
            <person name="Li Y.G."/>
            <person name="Kettle C.J."/>
            <person name="Jalonen R."/>
            <person name="Gaisberger H."/>
            <person name="Ma Y.Z."/>
            <person name="Qiu Y.X."/>
        </authorList>
    </citation>
    <scope>NUCLEOTIDE SEQUENCE [LARGE SCALE GENOMIC DNA]</scope>
    <source>
        <strain evidence="4">Hangzhou</strain>
    </source>
</reference>
<dbReference type="Gene3D" id="3.40.50.1220">
    <property type="entry name" value="TPP-binding domain"/>
    <property type="match status" value="1"/>
</dbReference>
<evidence type="ECO:0000313" key="5">
    <source>
        <dbReference type="Proteomes" id="UP001415857"/>
    </source>
</evidence>
<evidence type="ECO:0000313" key="4">
    <source>
        <dbReference type="EMBL" id="KAK9285026.1"/>
    </source>
</evidence>
<dbReference type="GO" id="GO:0070403">
    <property type="term" value="F:NAD+ binding"/>
    <property type="evidence" value="ECO:0007669"/>
    <property type="project" value="TreeGrafter"/>
</dbReference>
<dbReference type="GO" id="GO:0003714">
    <property type="term" value="F:transcription corepressor activity"/>
    <property type="evidence" value="ECO:0007669"/>
    <property type="project" value="TreeGrafter"/>
</dbReference>
<dbReference type="GO" id="GO:0017136">
    <property type="term" value="F:histone deacetylase activity, NAD-dependent"/>
    <property type="evidence" value="ECO:0007669"/>
    <property type="project" value="TreeGrafter"/>
</dbReference>
<dbReference type="InterPro" id="IPR029035">
    <property type="entry name" value="DHS-like_NAD/FAD-binding_dom"/>
</dbReference>
<dbReference type="GO" id="GO:0000122">
    <property type="term" value="P:negative regulation of transcription by RNA polymerase II"/>
    <property type="evidence" value="ECO:0007669"/>
    <property type="project" value="TreeGrafter"/>
</dbReference>
<dbReference type="InterPro" id="IPR050134">
    <property type="entry name" value="NAD-dep_sirtuin_deacylases"/>
</dbReference>
<name>A0AAP0X140_LIQFO</name>
<evidence type="ECO:0000256" key="3">
    <source>
        <dbReference type="ARBA" id="ARBA00022833"/>
    </source>
</evidence>
<dbReference type="PANTHER" id="PTHR11085">
    <property type="entry name" value="NAD-DEPENDENT PROTEIN DEACYLASE SIRTUIN-5, MITOCHONDRIAL-RELATED"/>
    <property type="match status" value="1"/>
</dbReference>
<dbReference type="Proteomes" id="UP001415857">
    <property type="component" value="Unassembled WGS sequence"/>
</dbReference>
<dbReference type="PANTHER" id="PTHR11085:SF12">
    <property type="entry name" value="NAD-DEPENDENT PROTEIN DEACYLASE SIRTUIN-6"/>
    <property type="match status" value="1"/>
</dbReference>
<dbReference type="EMBL" id="JBBPBK010000005">
    <property type="protein sequence ID" value="KAK9285026.1"/>
    <property type="molecule type" value="Genomic_DNA"/>
</dbReference>
<proteinExistence type="predicted"/>
<dbReference type="SUPFAM" id="SSF52467">
    <property type="entry name" value="DHS-like NAD/FAD-binding domain"/>
    <property type="match status" value="1"/>
</dbReference>